<dbReference type="EMBL" id="FWFG01000011">
    <property type="protein sequence ID" value="SLM88093.1"/>
    <property type="molecule type" value="Genomic_DNA"/>
</dbReference>
<evidence type="ECO:0000256" key="1">
    <source>
        <dbReference type="SAM" id="Phobius"/>
    </source>
</evidence>
<feature type="transmembrane region" description="Helical" evidence="1">
    <location>
        <begin position="322"/>
        <end position="341"/>
    </location>
</feature>
<keyword evidence="1" id="KW-1133">Transmembrane helix</keyword>
<feature type="transmembrane region" description="Helical" evidence="1">
    <location>
        <begin position="186"/>
        <end position="211"/>
    </location>
</feature>
<accession>A0A1X6WV27</accession>
<keyword evidence="1" id="KW-0472">Membrane</keyword>
<evidence type="ECO:0000313" key="2">
    <source>
        <dbReference type="EMBL" id="SLM88093.1"/>
    </source>
</evidence>
<keyword evidence="3" id="KW-1185">Reference proteome</keyword>
<feature type="transmembrane region" description="Helical" evidence="1">
    <location>
        <begin position="154"/>
        <end position="174"/>
    </location>
</feature>
<organism evidence="2 3">
    <name type="scientific">Brachybacterium nesterenkovii</name>
    <dbReference type="NCBI Taxonomy" id="47847"/>
    <lineage>
        <taxon>Bacteria</taxon>
        <taxon>Bacillati</taxon>
        <taxon>Actinomycetota</taxon>
        <taxon>Actinomycetes</taxon>
        <taxon>Micrococcales</taxon>
        <taxon>Dermabacteraceae</taxon>
        <taxon>Brachybacterium</taxon>
    </lineage>
</organism>
<feature type="transmembrane region" description="Helical" evidence="1">
    <location>
        <begin position="223"/>
        <end position="242"/>
    </location>
</feature>
<feature type="transmembrane region" description="Helical" evidence="1">
    <location>
        <begin position="419"/>
        <end position="437"/>
    </location>
</feature>
<dbReference type="RefSeq" id="WP_087101843.1">
    <property type="nucleotide sequence ID" value="NZ_FWFG01000011.1"/>
</dbReference>
<feature type="transmembrane region" description="Helical" evidence="1">
    <location>
        <begin position="78"/>
        <end position="104"/>
    </location>
</feature>
<evidence type="ECO:0008006" key="4">
    <source>
        <dbReference type="Google" id="ProtNLM"/>
    </source>
</evidence>
<feature type="transmembrane region" description="Helical" evidence="1">
    <location>
        <begin position="32"/>
        <end position="58"/>
    </location>
</feature>
<name>A0A1X6WV27_9MICO</name>
<reference evidence="2 3" key="1">
    <citation type="submission" date="2017-02" db="EMBL/GenBank/DDBJ databases">
        <authorList>
            <person name="Peterson S.W."/>
        </authorList>
    </citation>
    <scope>NUCLEOTIDE SEQUENCE [LARGE SCALE GENOMIC DNA]</scope>
    <source>
        <strain evidence="2 3">CIP104813</strain>
    </source>
</reference>
<proteinExistence type="predicted"/>
<dbReference type="OrthoDB" id="4792837at2"/>
<dbReference type="Proteomes" id="UP000195981">
    <property type="component" value="Unassembled WGS sequence"/>
</dbReference>
<dbReference type="AlphaFoldDB" id="A0A1X6WV27"/>
<evidence type="ECO:0000313" key="3">
    <source>
        <dbReference type="Proteomes" id="UP000195981"/>
    </source>
</evidence>
<feature type="transmembrane region" description="Helical" evidence="1">
    <location>
        <begin position="389"/>
        <end position="413"/>
    </location>
</feature>
<protein>
    <recommendedName>
        <fullName evidence="4">Integral membrane transport protein</fullName>
    </recommendedName>
</protein>
<gene>
    <name evidence="2" type="ORF">FM110_01060</name>
</gene>
<sequence>MSATARATASPLAGALEVWQSRDGAPTRGDRLYLVYVAVLTVLVIGVPAGRTVIGALARPDVIPYLLSGSAPNVLTGAWLALCALLVLVGAVRGPALLTPFFTVTLASSSMPRRRALLRPFARALGALAALVTVLGALMAGTLVQAGLASAGEAAVFSAACAGAALLAGGAWLLGEIAGATVRRILAGALVLAGLAAALLPGGGLIGPGAALPGGSGAAENGHIAALVLVLAGLAAVVIGALRLNRVRGTVLLEQARRWADATTTAVSGDLAAAAGAFRALPTAGRRLPAIGASGGAGPVALLRLYARRDLVALARTPERTVAAVLGMLAAGAALALSAPLTGPVRWTLVAGAALVSHAAASALVDGARHGIATIGAPGLFGQSAGRQVLCHLPVPLLVAVLAAGSGALPAVLSGAGGAPGVTAAVLMAPLLVIGRVRDAAKGPMPLRLTMPMPTAQGDASIIPMLAWQADGPLLAIATGVLLALGAGIGPAAALIAAGAMLAVLGVGAVTRMRELQG</sequence>
<feature type="transmembrane region" description="Helical" evidence="1">
    <location>
        <begin position="474"/>
        <end position="507"/>
    </location>
</feature>
<feature type="transmembrane region" description="Helical" evidence="1">
    <location>
        <begin position="125"/>
        <end position="148"/>
    </location>
</feature>
<keyword evidence="1" id="KW-0812">Transmembrane</keyword>